<dbReference type="AlphaFoldDB" id="A0A1H1QCU1"/>
<keyword evidence="6 15" id="KW-0812">Transmembrane</keyword>
<dbReference type="GO" id="GO:0015341">
    <property type="term" value="F:zinc efflux antiporter activity"/>
    <property type="evidence" value="ECO:0007669"/>
    <property type="project" value="TreeGrafter"/>
</dbReference>
<evidence type="ECO:0000256" key="7">
    <source>
        <dbReference type="ARBA" id="ARBA00022906"/>
    </source>
</evidence>
<dbReference type="Pfam" id="PF01545">
    <property type="entry name" value="Cation_efflux"/>
    <property type="match status" value="1"/>
</dbReference>
<reference evidence="20" key="1">
    <citation type="submission" date="2016-10" db="EMBL/GenBank/DDBJ databases">
        <authorList>
            <person name="Varghese N."/>
            <person name="Submissions S."/>
        </authorList>
    </citation>
    <scope>NUCLEOTIDE SEQUENCE [LARGE SCALE GENOMIC DNA]</scope>
    <source>
        <strain evidence="20">JCM 14963</strain>
    </source>
</reference>
<reference evidence="18 21" key="3">
    <citation type="submission" date="2024-04" db="EMBL/GenBank/DDBJ databases">
        <title>Draft genome sequence of Halopseudomonas sabulinigri NBRC 116187.</title>
        <authorList>
            <person name="Miyakawa T."/>
            <person name="Kusuya Y."/>
            <person name="Miura T."/>
        </authorList>
    </citation>
    <scope>NUCLEOTIDE SEQUENCE [LARGE SCALE GENOMIC DNA]</scope>
    <source>
        <strain evidence="18 21">4NH20-0042</strain>
    </source>
</reference>
<dbReference type="Gene3D" id="3.30.70.1350">
    <property type="entry name" value="Cation efflux protein, cytoplasmic domain"/>
    <property type="match status" value="1"/>
</dbReference>
<keyword evidence="5" id="KW-0408">Iron</keyword>
<keyword evidence="7" id="KW-0862">Zinc</keyword>
<dbReference type="RefSeq" id="WP_092285149.1">
    <property type="nucleotide sequence ID" value="NZ_BAABWD010000001.1"/>
</dbReference>
<evidence type="ECO:0000256" key="6">
    <source>
        <dbReference type="ARBA" id="ARBA00022692"/>
    </source>
</evidence>
<dbReference type="Proteomes" id="UP000243413">
    <property type="component" value="Chromosome I"/>
</dbReference>
<dbReference type="InterPro" id="IPR050291">
    <property type="entry name" value="CDF_Transporter"/>
</dbReference>
<evidence type="ECO:0000256" key="1">
    <source>
        <dbReference type="ARBA" id="ARBA00004651"/>
    </source>
</evidence>
<comment type="subcellular location">
    <subcellularLocation>
        <location evidence="1">Cell membrane</location>
        <topology evidence="1">Multi-pass membrane protein</topology>
    </subcellularLocation>
</comment>
<accession>A0A1H1QCU1</accession>
<dbReference type="PANTHER" id="PTHR43840:SF41">
    <property type="entry name" value="CATION-EFFLUX PUMP FIEF"/>
    <property type="match status" value="1"/>
</dbReference>
<dbReference type="FunFam" id="3.30.70.1350:FF:000002">
    <property type="entry name" value="Ferrous-iron efflux pump FieF"/>
    <property type="match status" value="1"/>
</dbReference>
<keyword evidence="7" id="KW-0864">Zinc transport</keyword>
<evidence type="ECO:0000256" key="12">
    <source>
        <dbReference type="ARBA" id="ARBA00050984"/>
    </source>
</evidence>
<feature type="transmembrane region" description="Helical" evidence="15">
    <location>
        <begin position="188"/>
        <end position="205"/>
    </location>
</feature>
<dbReference type="InterPro" id="IPR036837">
    <property type="entry name" value="Cation_efflux_CTD_sf"/>
</dbReference>
<dbReference type="OrthoDB" id="9806522at2"/>
<dbReference type="GO" id="GO:0015093">
    <property type="term" value="F:ferrous iron transmembrane transporter activity"/>
    <property type="evidence" value="ECO:0007669"/>
    <property type="project" value="TreeGrafter"/>
</dbReference>
<comment type="subunit">
    <text evidence="13">Homodimer. The subunits are held together in a parallel orientation through zinc binding at the interface of the cytoplasmic domains.</text>
</comment>
<dbReference type="Gene3D" id="1.20.1510.10">
    <property type="entry name" value="Cation efflux protein transmembrane domain"/>
    <property type="match status" value="1"/>
</dbReference>
<organism evidence="19 20">
    <name type="scientific">Halopseudomonas sabulinigri</name>
    <dbReference type="NCBI Taxonomy" id="472181"/>
    <lineage>
        <taxon>Bacteria</taxon>
        <taxon>Pseudomonadati</taxon>
        <taxon>Pseudomonadota</taxon>
        <taxon>Gammaproteobacteria</taxon>
        <taxon>Pseudomonadales</taxon>
        <taxon>Pseudomonadaceae</taxon>
        <taxon>Halopseudomonas</taxon>
    </lineage>
</organism>
<name>A0A1H1QCU1_9GAMM</name>
<keyword evidence="4" id="KW-1003">Cell membrane</keyword>
<keyword evidence="8 15" id="KW-1133">Transmembrane helix</keyword>
<evidence type="ECO:0000313" key="18">
    <source>
        <dbReference type="EMBL" id="GAA6130797.1"/>
    </source>
</evidence>
<dbReference type="InterPro" id="IPR027470">
    <property type="entry name" value="Cation_efflux_CTD"/>
</dbReference>
<dbReference type="GO" id="GO:0006882">
    <property type="term" value="P:intracellular zinc ion homeostasis"/>
    <property type="evidence" value="ECO:0007669"/>
    <property type="project" value="TreeGrafter"/>
</dbReference>
<evidence type="ECO:0000256" key="4">
    <source>
        <dbReference type="ARBA" id="ARBA00022475"/>
    </source>
</evidence>
<evidence type="ECO:0000313" key="19">
    <source>
        <dbReference type="EMBL" id="SDS21123.1"/>
    </source>
</evidence>
<dbReference type="GO" id="GO:0015086">
    <property type="term" value="F:cadmium ion transmembrane transporter activity"/>
    <property type="evidence" value="ECO:0007669"/>
    <property type="project" value="TreeGrafter"/>
</dbReference>
<protein>
    <recommendedName>
        <fullName evidence="14">Cation-efflux pump FieF</fullName>
    </recommendedName>
</protein>
<evidence type="ECO:0000256" key="10">
    <source>
        <dbReference type="ARBA" id="ARBA00035584"/>
    </source>
</evidence>
<reference evidence="19" key="2">
    <citation type="submission" date="2016-10" db="EMBL/GenBank/DDBJ databases">
        <authorList>
            <person name="de Groot N.N."/>
        </authorList>
    </citation>
    <scope>NUCLEOTIDE SEQUENCE [LARGE SCALE GENOMIC DNA]</scope>
    <source>
        <strain evidence="19">JCM 14963</strain>
    </source>
</reference>
<keyword evidence="9 15" id="KW-0472">Membrane</keyword>
<feature type="domain" description="Cation efflux protein transmembrane" evidence="16">
    <location>
        <begin position="22"/>
        <end position="213"/>
    </location>
</feature>
<evidence type="ECO:0000259" key="16">
    <source>
        <dbReference type="Pfam" id="PF01545"/>
    </source>
</evidence>
<feature type="transmembrane region" description="Helical" evidence="15">
    <location>
        <begin position="165"/>
        <end position="182"/>
    </location>
</feature>
<feature type="transmembrane region" description="Helical" evidence="15">
    <location>
        <begin position="46"/>
        <end position="66"/>
    </location>
</feature>
<dbReference type="SUPFAM" id="SSF161111">
    <property type="entry name" value="Cation efflux protein transmembrane domain-like"/>
    <property type="match status" value="1"/>
</dbReference>
<comment type="similarity">
    <text evidence="2">Belongs to the cation diffusion facilitator (CDF) transporter (TC 2.A.4) family. FieF subfamily.</text>
</comment>
<comment type="catalytic activity">
    <reaction evidence="11">
        <text>Zn(2+)(in) + H(+)(out) = Zn(2+)(out) + H(+)(in)</text>
        <dbReference type="Rhea" id="RHEA:28839"/>
        <dbReference type="ChEBI" id="CHEBI:15378"/>
        <dbReference type="ChEBI" id="CHEBI:29105"/>
    </reaction>
</comment>
<evidence type="ECO:0000256" key="15">
    <source>
        <dbReference type="SAM" id="Phobius"/>
    </source>
</evidence>
<dbReference type="SUPFAM" id="SSF160240">
    <property type="entry name" value="Cation efflux protein cytoplasmic domain-like"/>
    <property type="match status" value="1"/>
</dbReference>
<dbReference type="PANTHER" id="PTHR43840">
    <property type="entry name" value="MITOCHONDRIAL METAL TRANSPORTER 1-RELATED"/>
    <property type="match status" value="1"/>
</dbReference>
<evidence type="ECO:0000256" key="3">
    <source>
        <dbReference type="ARBA" id="ARBA00022448"/>
    </source>
</evidence>
<feature type="transmembrane region" description="Helical" evidence="15">
    <location>
        <begin position="121"/>
        <end position="141"/>
    </location>
</feature>
<dbReference type="STRING" id="472181.SAMN05216271_1407"/>
<evidence type="ECO:0000259" key="17">
    <source>
        <dbReference type="Pfam" id="PF16916"/>
    </source>
</evidence>
<feature type="domain" description="Cation efflux protein cytoplasmic" evidence="17">
    <location>
        <begin position="223"/>
        <end position="293"/>
    </location>
</feature>
<comment type="catalytic activity">
    <reaction evidence="10">
        <text>Fe(2+)(in) + H(+)(out) = Fe(2+)(out) + H(+)(in)</text>
        <dbReference type="Rhea" id="RHEA:29439"/>
        <dbReference type="ChEBI" id="CHEBI:15378"/>
        <dbReference type="ChEBI" id="CHEBI:29033"/>
    </reaction>
</comment>
<dbReference type="FunFam" id="1.20.1510.10:FF:000001">
    <property type="entry name" value="Ferrous-iron efflux pump FieF"/>
    <property type="match status" value="1"/>
</dbReference>
<dbReference type="InterPro" id="IPR058533">
    <property type="entry name" value="Cation_efflux_TM"/>
</dbReference>
<dbReference type="GO" id="GO:0005886">
    <property type="term" value="C:plasma membrane"/>
    <property type="evidence" value="ECO:0007669"/>
    <property type="project" value="UniProtKB-SubCell"/>
</dbReference>
<evidence type="ECO:0000313" key="21">
    <source>
        <dbReference type="Proteomes" id="UP001486808"/>
    </source>
</evidence>
<dbReference type="EMBL" id="LT629763">
    <property type="protein sequence ID" value="SDS21123.1"/>
    <property type="molecule type" value="Genomic_DNA"/>
</dbReference>
<feature type="transmembrane region" description="Helical" evidence="15">
    <location>
        <begin position="87"/>
        <end position="109"/>
    </location>
</feature>
<evidence type="ECO:0000313" key="20">
    <source>
        <dbReference type="Proteomes" id="UP000243413"/>
    </source>
</evidence>
<dbReference type="EMBL" id="BAABWD010000001">
    <property type="protein sequence ID" value="GAA6130797.1"/>
    <property type="molecule type" value="Genomic_DNA"/>
</dbReference>
<keyword evidence="3" id="KW-0813">Transport</keyword>
<evidence type="ECO:0000256" key="8">
    <source>
        <dbReference type="ARBA" id="ARBA00022989"/>
    </source>
</evidence>
<dbReference type="InterPro" id="IPR027469">
    <property type="entry name" value="Cation_efflux_TMD_sf"/>
</dbReference>
<keyword evidence="7" id="KW-0406">Ion transport</keyword>
<evidence type="ECO:0000256" key="9">
    <source>
        <dbReference type="ARBA" id="ARBA00023136"/>
    </source>
</evidence>
<evidence type="ECO:0000256" key="11">
    <source>
        <dbReference type="ARBA" id="ARBA00047695"/>
    </source>
</evidence>
<evidence type="ECO:0000256" key="13">
    <source>
        <dbReference type="ARBA" id="ARBA00062926"/>
    </source>
</evidence>
<proteinExistence type="inferred from homology"/>
<evidence type="ECO:0000256" key="14">
    <source>
        <dbReference type="ARBA" id="ARBA00072262"/>
    </source>
</evidence>
<sequence length="294" mass="31417">MSSERTHDSAERARLLRLATRASVAVALVLIALKGGVWLASGSVSLLAGLIDSLMDAGASIINLFAVGYALKPADKEHRFGHGKAEALAGLAQAAFISGSALLVLLQGVDRLLHPQPLDAAWSGIAVMLFSIIATLGLLALQRHVIKRTGSTAIGADALHYRSDLLLNLSIIAALLLAQFGVQRADALFGLAIALFIAFGAVQIGRQAVQILMDRELPDGVRAHTLQLARSIPGVLDIHDLRTRESGQHWFMQLHLELPAELSLAQAHEIGEQVRLAIITHYPQAEVLVHKDPA</sequence>
<evidence type="ECO:0000256" key="5">
    <source>
        <dbReference type="ARBA" id="ARBA00022496"/>
    </source>
</evidence>
<comment type="catalytic activity">
    <reaction evidence="12">
        <text>Cd(2+)(in) + H(+)(out) = Cd(2+)(out) + H(+)(in)</text>
        <dbReference type="Rhea" id="RHEA:28739"/>
        <dbReference type="ChEBI" id="CHEBI:15378"/>
        <dbReference type="ChEBI" id="CHEBI:48775"/>
    </reaction>
</comment>
<keyword evidence="5" id="KW-0410">Iron transport</keyword>
<dbReference type="NCBIfam" id="TIGR01297">
    <property type="entry name" value="CDF"/>
    <property type="match status" value="1"/>
</dbReference>
<dbReference type="Pfam" id="PF16916">
    <property type="entry name" value="ZT_dimer"/>
    <property type="match status" value="1"/>
</dbReference>
<dbReference type="Proteomes" id="UP001486808">
    <property type="component" value="Unassembled WGS sequence"/>
</dbReference>
<dbReference type="InterPro" id="IPR002524">
    <property type="entry name" value="Cation_efflux"/>
</dbReference>
<feature type="transmembrane region" description="Helical" evidence="15">
    <location>
        <begin position="21"/>
        <end position="40"/>
    </location>
</feature>
<gene>
    <name evidence="18" type="primary">fieF</name>
    <name evidence="18" type="ORF">NBRC116187_11570</name>
    <name evidence="19" type="ORF">SAMN05216271_1407</name>
</gene>
<evidence type="ECO:0000256" key="2">
    <source>
        <dbReference type="ARBA" id="ARBA00010212"/>
    </source>
</evidence>
<keyword evidence="21" id="KW-1185">Reference proteome</keyword>